<dbReference type="GO" id="GO:0090364">
    <property type="term" value="P:regulation of proteasome assembly"/>
    <property type="evidence" value="ECO:0007669"/>
    <property type="project" value="InterPro"/>
</dbReference>
<dbReference type="GO" id="GO:0004721">
    <property type="term" value="F:phosphoprotein phosphatase activity"/>
    <property type="evidence" value="ECO:0007669"/>
    <property type="project" value="InterPro"/>
</dbReference>
<accession>D7FKN5</accession>
<dbReference type="AlphaFoldDB" id="D7FKN5"/>
<dbReference type="InterPro" id="IPR004274">
    <property type="entry name" value="FCP1_dom"/>
</dbReference>
<dbReference type="InParanoid" id="D7FKN5"/>
<evidence type="ECO:0000256" key="1">
    <source>
        <dbReference type="ARBA" id="ARBA00004123"/>
    </source>
</evidence>
<dbReference type="InterPro" id="IPR036412">
    <property type="entry name" value="HAD-like_sf"/>
</dbReference>
<comment type="subcellular location">
    <subcellularLocation>
        <location evidence="1">Nucleus</location>
    </subcellularLocation>
</comment>
<evidence type="ECO:0000313" key="6">
    <source>
        <dbReference type="Proteomes" id="UP000002630"/>
    </source>
</evidence>
<proteinExistence type="predicted"/>
<dbReference type="PANTHER" id="PTHR48493">
    <property type="entry name" value="UBIQUITIN-LIKE DOMAIN-CONTAINING CTD PHOSPHATASE 1"/>
    <property type="match status" value="1"/>
</dbReference>
<dbReference type="InterPro" id="IPR023214">
    <property type="entry name" value="HAD_sf"/>
</dbReference>
<keyword evidence="6" id="KW-1185">Reference proteome</keyword>
<reference evidence="5 6" key="1">
    <citation type="journal article" date="2010" name="Nature">
        <title>The Ectocarpus genome and the independent evolution of multicellularity in brown algae.</title>
        <authorList>
            <person name="Cock J.M."/>
            <person name="Sterck L."/>
            <person name="Rouze P."/>
            <person name="Scornet D."/>
            <person name="Allen A.E."/>
            <person name="Amoutzias G."/>
            <person name="Anthouard V."/>
            <person name="Artiguenave F."/>
            <person name="Aury J.M."/>
            <person name="Badger J.H."/>
            <person name="Beszteri B."/>
            <person name="Billiau K."/>
            <person name="Bonnet E."/>
            <person name="Bothwell J.H."/>
            <person name="Bowler C."/>
            <person name="Boyen C."/>
            <person name="Brownlee C."/>
            <person name="Carrano C.J."/>
            <person name="Charrier B."/>
            <person name="Cho G.Y."/>
            <person name="Coelho S.M."/>
            <person name="Collen J."/>
            <person name="Corre E."/>
            <person name="Da Silva C."/>
            <person name="Delage L."/>
            <person name="Delaroque N."/>
            <person name="Dittami S.M."/>
            <person name="Doulbeau S."/>
            <person name="Elias M."/>
            <person name="Farnham G."/>
            <person name="Gachon C.M."/>
            <person name="Gschloessl B."/>
            <person name="Heesch S."/>
            <person name="Jabbari K."/>
            <person name="Jubin C."/>
            <person name="Kawai H."/>
            <person name="Kimura K."/>
            <person name="Kloareg B."/>
            <person name="Kupper F.C."/>
            <person name="Lang D."/>
            <person name="Le Bail A."/>
            <person name="Leblanc C."/>
            <person name="Lerouge P."/>
            <person name="Lohr M."/>
            <person name="Lopez P.J."/>
            <person name="Martens C."/>
            <person name="Maumus F."/>
            <person name="Michel G."/>
            <person name="Miranda-Saavedra D."/>
            <person name="Morales J."/>
            <person name="Moreau H."/>
            <person name="Motomura T."/>
            <person name="Nagasato C."/>
            <person name="Napoli C.A."/>
            <person name="Nelson D.R."/>
            <person name="Nyvall-Collen P."/>
            <person name="Peters A.F."/>
            <person name="Pommier C."/>
            <person name="Potin P."/>
            <person name="Poulain J."/>
            <person name="Quesneville H."/>
            <person name="Read B."/>
            <person name="Rensing S.A."/>
            <person name="Ritter A."/>
            <person name="Rousvoal S."/>
            <person name="Samanta M."/>
            <person name="Samson G."/>
            <person name="Schroeder D.C."/>
            <person name="Segurens B."/>
            <person name="Strittmatter M."/>
            <person name="Tonon T."/>
            <person name="Tregear J.W."/>
            <person name="Valentin K."/>
            <person name="von Dassow P."/>
            <person name="Yamagishi T."/>
            <person name="Van de Peer Y."/>
            <person name="Wincker P."/>
        </authorList>
    </citation>
    <scope>NUCLEOTIDE SEQUENCE [LARGE SCALE GENOMIC DNA]</scope>
    <source>
        <strain evidence="6">Ec32 / CCAP1310/4</strain>
    </source>
</reference>
<dbReference type="Gene3D" id="3.40.50.1000">
    <property type="entry name" value="HAD superfamily/HAD-like"/>
    <property type="match status" value="1"/>
</dbReference>
<dbReference type="Gene3D" id="3.10.20.90">
    <property type="entry name" value="Phosphatidylinositol 3-kinase Catalytic Subunit, Chain A, domain 1"/>
    <property type="match status" value="1"/>
</dbReference>
<feature type="domain" description="FCP1 homology" evidence="4">
    <location>
        <begin position="111"/>
        <end position="278"/>
    </location>
</feature>
<organism evidence="5 6">
    <name type="scientific">Ectocarpus siliculosus</name>
    <name type="common">Brown alga</name>
    <name type="synonym">Conferva siliculosa</name>
    <dbReference type="NCBI Taxonomy" id="2880"/>
    <lineage>
        <taxon>Eukaryota</taxon>
        <taxon>Sar</taxon>
        <taxon>Stramenopiles</taxon>
        <taxon>Ochrophyta</taxon>
        <taxon>PX clade</taxon>
        <taxon>Phaeophyceae</taxon>
        <taxon>Ectocarpales</taxon>
        <taxon>Ectocarpaceae</taxon>
        <taxon>Ectocarpus</taxon>
    </lineage>
</organism>
<evidence type="ECO:0000313" key="5">
    <source>
        <dbReference type="EMBL" id="CBJ29435.1"/>
    </source>
</evidence>
<dbReference type="Pfam" id="PF03031">
    <property type="entry name" value="NIF"/>
    <property type="match status" value="1"/>
</dbReference>
<keyword evidence="3" id="KW-0539">Nucleus</keyword>
<dbReference type="EMBL" id="FN649760">
    <property type="protein sequence ID" value="CBJ29435.1"/>
    <property type="molecule type" value="Genomic_DNA"/>
</dbReference>
<dbReference type="PROSITE" id="PS50969">
    <property type="entry name" value="FCP1"/>
    <property type="match status" value="1"/>
</dbReference>
<dbReference type="eggNOG" id="KOG1605">
    <property type="taxonomic scope" value="Eukaryota"/>
</dbReference>
<dbReference type="OrthoDB" id="1711508at2759"/>
<dbReference type="SUPFAM" id="SSF56784">
    <property type="entry name" value="HAD-like"/>
    <property type="match status" value="1"/>
</dbReference>
<sequence length="305" mass="35351">MSKCGEILREKTRVLAKRQKLVGLSVGGRPAADDCPLERIRLKTPHRFILMGTPEAEIFVDPREKEDLPEVFDDFDLDVSHASEAWRQAIENSDNLAKFTEKTELHFMNPPRDGKALLVLDLDHTLLDFTTRETASPEQMKRPHMDSFLSTVYEHYDLAIWSQTSWRWLELKLTELGFLNNPNFRICTVLDKTSMFGVTSTKKDGEQRRHQVKPLKIIWDKYPRWHASNTLHVDDLSRNFALNPKNGVKVKAFRRKSDGRLPTDDDELMLLARYLVLVAKRDGREGKGWDGLDHMDWKGELKRLG</sequence>
<gene>
    <name evidence="5" type="ORF">Esi_0146_0063</name>
</gene>
<dbReference type="InterPro" id="IPR011943">
    <property type="entry name" value="HAD-SF_hydro_IIID"/>
</dbReference>
<name>D7FKN5_ECTSI</name>
<dbReference type="InterPro" id="IPR051658">
    <property type="entry name" value="UBLCP1"/>
</dbReference>
<dbReference type="SMART" id="SM00577">
    <property type="entry name" value="CPDc"/>
    <property type="match status" value="1"/>
</dbReference>
<dbReference type="NCBIfam" id="TIGR02245">
    <property type="entry name" value="HAD_IIID1"/>
    <property type="match status" value="1"/>
</dbReference>
<keyword evidence="2" id="KW-0378">Hydrolase</keyword>
<evidence type="ECO:0000259" key="4">
    <source>
        <dbReference type="PROSITE" id="PS50969"/>
    </source>
</evidence>
<dbReference type="GO" id="GO:0005634">
    <property type="term" value="C:nucleus"/>
    <property type="evidence" value="ECO:0007669"/>
    <property type="project" value="UniProtKB-SubCell"/>
</dbReference>
<dbReference type="PANTHER" id="PTHR48493:SF1">
    <property type="entry name" value="UBIQUITIN-LIKE DOMAIN-CONTAINING CTD PHOSPHATASE 1"/>
    <property type="match status" value="1"/>
</dbReference>
<dbReference type="Proteomes" id="UP000002630">
    <property type="component" value="Unassembled WGS sequence"/>
</dbReference>
<protein>
    <recommendedName>
        <fullName evidence="4">FCP1 homology domain-containing protein</fullName>
    </recommendedName>
</protein>
<evidence type="ECO:0000256" key="2">
    <source>
        <dbReference type="ARBA" id="ARBA00022801"/>
    </source>
</evidence>
<evidence type="ECO:0000256" key="3">
    <source>
        <dbReference type="ARBA" id="ARBA00023242"/>
    </source>
</evidence>